<feature type="compositionally biased region" description="Basic and acidic residues" evidence="2">
    <location>
        <begin position="269"/>
        <end position="282"/>
    </location>
</feature>
<dbReference type="PANTHER" id="PTHR42648:SF32">
    <property type="entry name" value="RIBONUCLEASE H-LIKE DOMAIN, GAG-PRE-INTEGRASE DOMAIN PROTEIN-RELATED"/>
    <property type="match status" value="1"/>
</dbReference>
<sequence length="1286" mass="144997">MYCLVVTDDFSRFSWVFFLATKDETNEILNKFITGIENLINLKVKVIRCDNETEFKNRVMNQFCEMKGIKREYSVARTPQQNRVAERKNRTLIEAARTMLADSKLPTTFWTEAVNTTCRKSALSFMRPFGCPVTILSTIDHLGKFDRKTDEGFFIGYSTNIKVFRVFNSRTRIAEENLHVKFSENTPNIAGSGSNWLFDIDALTKSMNYKPVVAENRSNGSAGTKAYDNIGKTRVETVVDKDYILLPLLTQDPPFSSSSKDSPGAGYKPLREEEKKDTKDPGNEDSEAPITEEPRVNQEKDSVNSTNRVNAVSSTVIATSNEVNVVGRKSSIKLPDDLNVPELVSKAMEEQEKPISGFSEKCTIVTGSGLTMAVCRSALNIGDSSLLLFMVPLTKTLSKLKFRSGLAKYSGGLVLEDWRLGQMVSDLSYDLKKKIGDVKLVWDLHTTNIDQLHAYLGQHEFHANKVRLMHEGNSDPLALVATHQMTHIQSSTPLLITYPSNDYQSSVHHNAYSPPTSIPQIEYAPTINQQQQPEFPSVDLGLTVPVFKQGDDPINAINHMMSFLSAVVTSRYPTTNNQLRNSSNPRQQATINDGRITLQPVQGRQISFALGTSRTYTPGASGSSFEKQNTVICYNCKGEGPMSKQCTKPKRKRDDSWFKDKVLLKDLFIGIHNTAKVALMVNLSHYGLDVLAEVYNPDKVDTNMINPAMQTYKKLYESIKSARIRLKEQCDDLINQFNLKSVENSDLNASLQKKVLVITALKDDLRKLKEKALADDEQAAILKEVVKQEKSKNPLNNSLDHACVDLLTGSRGNNLYTPSLGDMMASSPVCLLSKASKTKSWLWRRRLSHFNFGTINHLARHSLVRGLLKLKFEKDHLCSVCAMGKRKKKPQKPKFEDTNQEKLYLLHMDLCGPMRVVSVNGKKYILIIIDDYSRFTWVKCLRSKDEAHDFIIKFFKMIQVRIKSPVHPICSHIMELNSLIRLCVNIMSRTRANTPLSTAFVAPSRTDWDILFQPLFDELLTPLPSVDHPAPKVIVPIAEVVAPKPVASTGSPSLTTVDQDAPSPSNSQTTLETQSPIIPNDVKEDNHDLDVAHMSNDSFFVDTPIMEKSKLDEDKEEKAVDPSHYHGMIGTLLYLTASKPDLQFAICMCARYQAWLTEKHLHAVKRIFRYLRGSVNRGLWYSKDSSIALTAFSYKDHAGCQETRRSTSSIMQFLGDRLVLWMISQLIDYDLGFNKILMYCDNKSVIALCCNNVQHSRERIEFLINKLGMRSFTPETLKQLADEVKE</sequence>
<evidence type="ECO:0000259" key="3">
    <source>
        <dbReference type="PROSITE" id="PS50994"/>
    </source>
</evidence>
<dbReference type="GO" id="GO:0003676">
    <property type="term" value="F:nucleic acid binding"/>
    <property type="evidence" value="ECO:0007669"/>
    <property type="project" value="InterPro"/>
</dbReference>
<feature type="domain" description="Integrase catalytic" evidence="3">
    <location>
        <begin position="1"/>
        <end position="114"/>
    </location>
</feature>
<comment type="caution">
    <text evidence="4">The sequence shown here is derived from an EMBL/GenBank/DDBJ whole genome shotgun (WGS) entry which is preliminary data.</text>
</comment>
<gene>
    <name evidence="4" type="ORF">Tci_003779</name>
</gene>
<dbReference type="EMBL" id="BKCJ010000287">
    <property type="protein sequence ID" value="GEU31801.1"/>
    <property type="molecule type" value="Genomic_DNA"/>
</dbReference>
<reference evidence="4" key="1">
    <citation type="journal article" date="2019" name="Sci. Rep.">
        <title>Draft genome of Tanacetum cinerariifolium, the natural source of mosquito coil.</title>
        <authorList>
            <person name="Yamashiro T."/>
            <person name="Shiraishi A."/>
            <person name="Satake H."/>
            <person name="Nakayama K."/>
        </authorList>
    </citation>
    <scope>NUCLEOTIDE SEQUENCE</scope>
</reference>
<dbReference type="InterPro" id="IPR012337">
    <property type="entry name" value="RNaseH-like_sf"/>
</dbReference>
<dbReference type="PROSITE" id="PS50994">
    <property type="entry name" value="INTEGRASE"/>
    <property type="match status" value="1"/>
</dbReference>
<dbReference type="InterPro" id="IPR036397">
    <property type="entry name" value="RNaseH_sf"/>
</dbReference>
<dbReference type="InterPro" id="IPR001584">
    <property type="entry name" value="Integrase_cat-core"/>
</dbReference>
<dbReference type="SUPFAM" id="SSF53098">
    <property type="entry name" value="Ribonuclease H-like"/>
    <property type="match status" value="2"/>
</dbReference>
<dbReference type="InterPro" id="IPR057670">
    <property type="entry name" value="SH3_retrovirus"/>
</dbReference>
<dbReference type="Pfam" id="PF25597">
    <property type="entry name" value="SH3_retrovirus"/>
    <property type="match status" value="1"/>
</dbReference>
<dbReference type="Pfam" id="PF13976">
    <property type="entry name" value="gag_pre-integrs"/>
    <property type="match status" value="1"/>
</dbReference>
<proteinExistence type="predicted"/>
<feature type="compositionally biased region" description="Basic and acidic residues" evidence="2">
    <location>
        <begin position="292"/>
        <end position="302"/>
    </location>
</feature>
<evidence type="ECO:0000313" key="4">
    <source>
        <dbReference type="EMBL" id="GEU31801.1"/>
    </source>
</evidence>
<organism evidence="4">
    <name type="scientific">Tanacetum cinerariifolium</name>
    <name type="common">Dalmatian daisy</name>
    <name type="synonym">Chrysanthemum cinerariifolium</name>
    <dbReference type="NCBI Taxonomy" id="118510"/>
    <lineage>
        <taxon>Eukaryota</taxon>
        <taxon>Viridiplantae</taxon>
        <taxon>Streptophyta</taxon>
        <taxon>Embryophyta</taxon>
        <taxon>Tracheophyta</taxon>
        <taxon>Spermatophyta</taxon>
        <taxon>Magnoliopsida</taxon>
        <taxon>eudicotyledons</taxon>
        <taxon>Gunneridae</taxon>
        <taxon>Pentapetalae</taxon>
        <taxon>asterids</taxon>
        <taxon>campanulids</taxon>
        <taxon>Asterales</taxon>
        <taxon>Asteraceae</taxon>
        <taxon>Asteroideae</taxon>
        <taxon>Anthemideae</taxon>
        <taxon>Anthemidinae</taxon>
        <taxon>Tanacetum</taxon>
    </lineage>
</organism>
<protein>
    <submittedName>
        <fullName evidence="4">Putative ribonuclease H-like domain-containing protein</fullName>
    </submittedName>
</protein>
<evidence type="ECO:0000256" key="1">
    <source>
        <dbReference type="SAM" id="Coils"/>
    </source>
</evidence>
<dbReference type="GO" id="GO:0015074">
    <property type="term" value="P:DNA integration"/>
    <property type="evidence" value="ECO:0007669"/>
    <property type="project" value="InterPro"/>
</dbReference>
<accession>A0A6L2J4N2</accession>
<dbReference type="InterPro" id="IPR039537">
    <property type="entry name" value="Retrotran_Ty1/copia-like"/>
</dbReference>
<evidence type="ECO:0000256" key="2">
    <source>
        <dbReference type="SAM" id="MobiDB-lite"/>
    </source>
</evidence>
<feature type="region of interest" description="Disordered" evidence="2">
    <location>
        <begin position="254"/>
        <end position="308"/>
    </location>
</feature>
<dbReference type="PANTHER" id="PTHR42648">
    <property type="entry name" value="TRANSPOSASE, PUTATIVE-RELATED"/>
    <property type="match status" value="1"/>
</dbReference>
<dbReference type="InterPro" id="IPR025724">
    <property type="entry name" value="GAG-pre-integrase_dom"/>
</dbReference>
<dbReference type="Gene3D" id="3.30.420.10">
    <property type="entry name" value="Ribonuclease H-like superfamily/Ribonuclease H"/>
    <property type="match status" value="2"/>
</dbReference>
<keyword evidence="1" id="KW-0175">Coiled coil</keyword>
<feature type="region of interest" description="Disordered" evidence="2">
    <location>
        <begin position="1048"/>
        <end position="1073"/>
    </location>
</feature>
<feature type="coiled-coil region" evidence="1">
    <location>
        <begin position="716"/>
        <end position="778"/>
    </location>
</feature>
<feature type="compositionally biased region" description="Low complexity" evidence="2">
    <location>
        <begin position="254"/>
        <end position="263"/>
    </location>
</feature>
<name>A0A6L2J4N2_TANCI</name>
<dbReference type="Pfam" id="PF00665">
    <property type="entry name" value="rve"/>
    <property type="match status" value="1"/>
</dbReference>